<evidence type="ECO:0000313" key="7">
    <source>
        <dbReference type="EMBL" id="GGZ72007.1"/>
    </source>
</evidence>
<evidence type="ECO:0000256" key="2">
    <source>
        <dbReference type="ARBA" id="ARBA00022759"/>
    </source>
</evidence>
<evidence type="ECO:0000313" key="8">
    <source>
        <dbReference type="Proteomes" id="UP000643403"/>
    </source>
</evidence>
<dbReference type="GO" id="GO:0004519">
    <property type="term" value="F:endonuclease activity"/>
    <property type="evidence" value="ECO:0007669"/>
    <property type="project" value="UniProtKB-KW"/>
</dbReference>
<keyword evidence="8" id="KW-1185">Reference proteome</keyword>
<dbReference type="InterPro" id="IPR004603">
    <property type="entry name" value="DNA_mismatch_endonuc_vsr"/>
</dbReference>
<evidence type="ECO:0000256" key="5">
    <source>
        <dbReference type="ARBA" id="ARBA00023204"/>
    </source>
</evidence>
<keyword evidence="4 6" id="KW-0378">Hydrolase</keyword>
<evidence type="ECO:0000256" key="4">
    <source>
        <dbReference type="ARBA" id="ARBA00022801"/>
    </source>
</evidence>
<comment type="function">
    <text evidence="6">May nick specific sequences that contain T:G mispairs resulting from m5C-deamination.</text>
</comment>
<sequence>MMRAVKGKHTKPELLVRSAAHRCGLRFRIHKRDLPGSPDVVFPRHKVALFVHGCYWHRHPGCRKATTPATNVEFWAEKFRANVARDSRNRDALTALGWRVVEVWECEVPTMEAAKALMLKIFKAELAPH</sequence>
<keyword evidence="5 6" id="KW-0234">DNA repair</keyword>
<comment type="caution">
    <text evidence="7">The sequence shown here is derived from an EMBL/GenBank/DDBJ whole genome shotgun (WGS) entry which is preliminary data.</text>
</comment>
<accession>A0ABQ3C7S4</accession>
<keyword evidence="3 6" id="KW-0227">DNA damage</keyword>
<name>A0ABQ3C7S4_9GAMM</name>
<organism evidence="7 8">
    <name type="scientific">Cognatilysobacter xinjiangensis</name>
    <dbReference type="NCBI Taxonomy" id="546892"/>
    <lineage>
        <taxon>Bacteria</taxon>
        <taxon>Pseudomonadati</taxon>
        <taxon>Pseudomonadota</taxon>
        <taxon>Gammaproteobacteria</taxon>
        <taxon>Lysobacterales</taxon>
        <taxon>Lysobacteraceae</taxon>
        <taxon>Cognatilysobacter</taxon>
    </lineage>
</organism>
<dbReference type="InterPro" id="IPR011335">
    <property type="entry name" value="Restrct_endonuc-II-like"/>
</dbReference>
<dbReference type="Pfam" id="PF03852">
    <property type="entry name" value="Vsr"/>
    <property type="match status" value="1"/>
</dbReference>
<proteinExistence type="inferred from homology"/>
<dbReference type="EMBL" id="BMXY01000005">
    <property type="protein sequence ID" value="GGZ72007.1"/>
    <property type="molecule type" value="Genomic_DNA"/>
</dbReference>
<evidence type="ECO:0000256" key="3">
    <source>
        <dbReference type="ARBA" id="ARBA00022763"/>
    </source>
</evidence>
<dbReference type="Gene3D" id="3.40.960.10">
    <property type="entry name" value="VSR Endonuclease"/>
    <property type="match status" value="1"/>
</dbReference>
<dbReference type="CDD" id="cd00221">
    <property type="entry name" value="Vsr"/>
    <property type="match status" value="1"/>
</dbReference>
<dbReference type="PIRSF" id="PIRSF018267">
    <property type="entry name" value="VSR_endonuc"/>
    <property type="match status" value="1"/>
</dbReference>
<protein>
    <recommendedName>
        <fullName evidence="6">Very short patch repair endonuclease</fullName>
        <ecNumber evidence="6">3.1.-.-</ecNumber>
    </recommendedName>
</protein>
<keyword evidence="1 6" id="KW-0540">Nuclease</keyword>
<comment type="similarity">
    <text evidence="6">Belongs to the vsr family.</text>
</comment>
<gene>
    <name evidence="7" type="ORF">GCM10008101_27800</name>
</gene>
<dbReference type="EC" id="3.1.-.-" evidence="6"/>
<evidence type="ECO:0000256" key="1">
    <source>
        <dbReference type="ARBA" id="ARBA00022722"/>
    </source>
</evidence>
<keyword evidence="2 6" id="KW-0255">Endonuclease</keyword>
<dbReference type="Proteomes" id="UP000643403">
    <property type="component" value="Unassembled WGS sequence"/>
</dbReference>
<dbReference type="SUPFAM" id="SSF52980">
    <property type="entry name" value="Restriction endonuclease-like"/>
    <property type="match status" value="1"/>
</dbReference>
<evidence type="ECO:0000256" key="6">
    <source>
        <dbReference type="PIRNR" id="PIRNR018267"/>
    </source>
</evidence>
<reference evidence="8" key="1">
    <citation type="journal article" date="2019" name="Int. J. Syst. Evol. Microbiol.">
        <title>The Global Catalogue of Microorganisms (GCM) 10K type strain sequencing project: providing services to taxonomists for standard genome sequencing and annotation.</title>
        <authorList>
            <consortium name="The Broad Institute Genomics Platform"/>
            <consortium name="The Broad Institute Genome Sequencing Center for Infectious Disease"/>
            <person name="Wu L."/>
            <person name="Ma J."/>
        </authorList>
    </citation>
    <scope>NUCLEOTIDE SEQUENCE [LARGE SCALE GENOMIC DNA]</scope>
    <source>
        <strain evidence="8">KCTC 22558</strain>
    </source>
</reference>
<dbReference type="NCBIfam" id="TIGR00632">
    <property type="entry name" value="vsr"/>
    <property type="match status" value="1"/>
</dbReference>